<feature type="transmembrane region" description="Helical" evidence="1">
    <location>
        <begin position="34"/>
        <end position="52"/>
    </location>
</feature>
<evidence type="ECO:0000313" key="3">
    <source>
        <dbReference type="Proteomes" id="UP001077662"/>
    </source>
</evidence>
<organism evidence="2 3">
    <name type="scientific">Brevibacillus laterosporus</name>
    <name type="common">Bacillus laterosporus</name>
    <dbReference type="NCBI Taxonomy" id="1465"/>
    <lineage>
        <taxon>Bacteria</taxon>
        <taxon>Bacillati</taxon>
        <taxon>Bacillota</taxon>
        <taxon>Bacilli</taxon>
        <taxon>Bacillales</taxon>
        <taxon>Paenibacillaceae</taxon>
        <taxon>Brevibacillus</taxon>
    </lineage>
</organism>
<feature type="transmembrane region" description="Helical" evidence="1">
    <location>
        <begin position="59"/>
        <end position="79"/>
    </location>
</feature>
<dbReference type="RefSeq" id="WP_204407741.1">
    <property type="nucleotide sequence ID" value="NZ_JADGMT010000026.1"/>
</dbReference>
<dbReference type="Proteomes" id="UP001077662">
    <property type="component" value="Unassembled WGS sequence"/>
</dbReference>
<accession>A0AAP3DM02</accession>
<protein>
    <submittedName>
        <fullName evidence="2">Uncharacterized protein</fullName>
    </submittedName>
</protein>
<reference evidence="2" key="1">
    <citation type="submission" date="2022-09" db="EMBL/GenBank/DDBJ databases">
        <title>Genome analysis and characterization of larvicidal activity of Brevibacillus strains.</title>
        <authorList>
            <person name="Patrusheva E.V."/>
            <person name="Izotova A.O."/>
            <person name="Toshchakov S.V."/>
            <person name="Sineoky S.P."/>
        </authorList>
    </citation>
    <scope>NUCLEOTIDE SEQUENCE</scope>
    <source>
        <strain evidence="2">VKPM_B-13247</strain>
    </source>
</reference>
<gene>
    <name evidence="2" type="ORF">O0554_22320</name>
</gene>
<dbReference type="AlphaFoldDB" id="A0AAP3DM02"/>
<keyword evidence="1" id="KW-0812">Transmembrane</keyword>
<evidence type="ECO:0000256" key="1">
    <source>
        <dbReference type="SAM" id="Phobius"/>
    </source>
</evidence>
<keyword evidence="1" id="KW-0472">Membrane</keyword>
<keyword evidence="1" id="KW-1133">Transmembrane helix</keyword>
<dbReference type="EMBL" id="JAPTNE010000039">
    <property type="protein sequence ID" value="MCZ0809600.1"/>
    <property type="molecule type" value="Genomic_DNA"/>
</dbReference>
<proteinExistence type="predicted"/>
<comment type="caution">
    <text evidence="2">The sequence shown here is derived from an EMBL/GenBank/DDBJ whole genome shotgun (WGS) entry which is preliminary data.</text>
</comment>
<sequence>MIMDLLNHAPMVTTTVELAAGWSVEGAEGNIRKVIVIFIAIAGICLVLSSYSRGRKGKAFVEFLIGAVLAGLVSTGNPFKSFGEFFMGLLGMQ</sequence>
<evidence type="ECO:0000313" key="2">
    <source>
        <dbReference type="EMBL" id="MCZ0809600.1"/>
    </source>
</evidence>
<name>A0AAP3DM02_BRELA</name>